<dbReference type="Gene3D" id="3.30.420.10">
    <property type="entry name" value="Ribonuclease H-like superfamily/Ribonuclease H"/>
    <property type="match status" value="1"/>
</dbReference>
<comment type="caution">
    <text evidence="1">The sequence shown here is derived from an EMBL/GenBank/DDBJ whole genome shotgun (WGS) entry which is preliminary data.</text>
</comment>
<dbReference type="InterPro" id="IPR012337">
    <property type="entry name" value="RNaseH-like_sf"/>
</dbReference>
<protein>
    <submittedName>
        <fullName evidence="1">Uncharacterized protein</fullName>
    </submittedName>
</protein>
<proteinExistence type="predicted"/>
<gene>
    <name evidence="1" type="ORF">S01H1_27772</name>
</gene>
<evidence type="ECO:0000313" key="1">
    <source>
        <dbReference type="EMBL" id="GAF92409.1"/>
    </source>
</evidence>
<dbReference type="EMBL" id="BARS01016938">
    <property type="protein sequence ID" value="GAF92409.1"/>
    <property type="molecule type" value="Genomic_DNA"/>
</dbReference>
<reference evidence="1" key="1">
    <citation type="journal article" date="2014" name="Front. Microbiol.">
        <title>High frequency of phylogenetically diverse reductive dehalogenase-homologous genes in deep subseafloor sedimentary metagenomes.</title>
        <authorList>
            <person name="Kawai M."/>
            <person name="Futagami T."/>
            <person name="Toyoda A."/>
            <person name="Takaki Y."/>
            <person name="Nishi S."/>
            <person name="Hori S."/>
            <person name="Arai W."/>
            <person name="Tsubouchi T."/>
            <person name="Morono Y."/>
            <person name="Uchiyama I."/>
            <person name="Ito T."/>
            <person name="Fujiyama A."/>
            <person name="Inagaki F."/>
            <person name="Takami H."/>
        </authorList>
    </citation>
    <scope>NUCLEOTIDE SEQUENCE</scope>
    <source>
        <strain evidence="1">Expedition CK06-06</strain>
    </source>
</reference>
<dbReference type="GO" id="GO:0003676">
    <property type="term" value="F:nucleic acid binding"/>
    <property type="evidence" value="ECO:0007669"/>
    <property type="project" value="InterPro"/>
</dbReference>
<sequence>MAKHEQVTTISLDPSSTATGFAIWQWGKLSCHGVIKPPRKDEADERIRKMVEFVEDLIATYNVSQAVFEEPQKIDPGGYKKNLWIYKKAVQNISSHLVTLLGEGNVYPVGPQMWKGSSKKKHTLREVNLIYGLELTDDNEADAIKIGEWFLQRQRFNPIPPICGTIK</sequence>
<dbReference type="AlphaFoldDB" id="X0TGQ8"/>
<name>X0TGQ8_9ZZZZ</name>
<dbReference type="InterPro" id="IPR036397">
    <property type="entry name" value="RNaseH_sf"/>
</dbReference>
<organism evidence="1">
    <name type="scientific">marine sediment metagenome</name>
    <dbReference type="NCBI Taxonomy" id="412755"/>
    <lineage>
        <taxon>unclassified sequences</taxon>
        <taxon>metagenomes</taxon>
        <taxon>ecological metagenomes</taxon>
    </lineage>
</organism>
<accession>X0TGQ8</accession>
<dbReference type="SUPFAM" id="SSF53098">
    <property type="entry name" value="Ribonuclease H-like"/>
    <property type="match status" value="1"/>
</dbReference>